<name>A0ABV0N325_9TELE</name>
<sequence length="94" mass="9655">LSEIPPAAIQKAKAKGYQGRMIANIESSIEGAPGFHAALQTSIKGSAGFHPILQGPSMVLSLQVCTMVPGLQGPTNGAQVCGASLWIIVSRVSL</sequence>
<dbReference type="Proteomes" id="UP001476798">
    <property type="component" value="Unassembled WGS sequence"/>
</dbReference>
<protein>
    <submittedName>
        <fullName evidence="1">Uncharacterized protein</fullName>
    </submittedName>
</protein>
<dbReference type="EMBL" id="JAHRIO010021403">
    <property type="protein sequence ID" value="MEQ2165491.1"/>
    <property type="molecule type" value="Genomic_DNA"/>
</dbReference>
<gene>
    <name evidence="1" type="ORF">GOODEAATRI_017388</name>
</gene>
<comment type="caution">
    <text evidence="1">The sequence shown here is derived from an EMBL/GenBank/DDBJ whole genome shotgun (WGS) entry which is preliminary data.</text>
</comment>
<organism evidence="1 2">
    <name type="scientific">Goodea atripinnis</name>
    <dbReference type="NCBI Taxonomy" id="208336"/>
    <lineage>
        <taxon>Eukaryota</taxon>
        <taxon>Metazoa</taxon>
        <taxon>Chordata</taxon>
        <taxon>Craniata</taxon>
        <taxon>Vertebrata</taxon>
        <taxon>Euteleostomi</taxon>
        <taxon>Actinopterygii</taxon>
        <taxon>Neopterygii</taxon>
        <taxon>Teleostei</taxon>
        <taxon>Neoteleostei</taxon>
        <taxon>Acanthomorphata</taxon>
        <taxon>Ovalentaria</taxon>
        <taxon>Atherinomorphae</taxon>
        <taxon>Cyprinodontiformes</taxon>
        <taxon>Goodeidae</taxon>
        <taxon>Goodea</taxon>
    </lineage>
</organism>
<accession>A0ABV0N325</accession>
<keyword evidence="2" id="KW-1185">Reference proteome</keyword>
<proteinExistence type="predicted"/>
<feature type="non-terminal residue" evidence="1">
    <location>
        <position position="1"/>
    </location>
</feature>
<reference evidence="1 2" key="1">
    <citation type="submission" date="2021-06" db="EMBL/GenBank/DDBJ databases">
        <authorList>
            <person name="Palmer J.M."/>
        </authorList>
    </citation>
    <scope>NUCLEOTIDE SEQUENCE [LARGE SCALE GENOMIC DNA]</scope>
    <source>
        <strain evidence="1 2">GA_2019</strain>
        <tissue evidence="1">Muscle</tissue>
    </source>
</reference>
<evidence type="ECO:0000313" key="2">
    <source>
        <dbReference type="Proteomes" id="UP001476798"/>
    </source>
</evidence>
<evidence type="ECO:0000313" key="1">
    <source>
        <dbReference type="EMBL" id="MEQ2165491.1"/>
    </source>
</evidence>